<dbReference type="PANTHER" id="PTHR43414:SF6">
    <property type="entry name" value="MULTIDRUG RESISTANCE PROTEIN MDTG"/>
    <property type="match status" value="1"/>
</dbReference>
<evidence type="ECO:0000256" key="4">
    <source>
        <dbReference type="ARBA" id="ARBA00022692"/>
    </source>
</evidence>
<proteinExistence type="predicted"/>
<dbReference type="Proteomes" id="UP000245368">
    <property type="component" value="Chromosome"/>
</dbReference>
<dbReference type="OrthoDB" id="65739at2"/>
<keyword evidence="6 7" id="KW-0472">Membrane</keyword>
<organism evidence="9 10">
    <name type="scientific">Deinococcus irradiatisoli</name>
    <dbReference type="NCBI Taxonomy" id="2202254"/>
    <lineage>
        <taxon>Bacteria</taxon>
        <taxon>Thermotogati</taxon>
        <taxon>Deinococcota</taxon>
        <taxon>Deinococci</taxon>
        <taxon>Deinococcales</taxon>
        <taxon>Deinococcaceae</taxon>
        <taxon>Deinococcus</taxon>
    </lineage>
</organism>
<feature type="transmembrane region" description="Helical" evidence="7">
    <location>
        <begin position="106"/>
        <end position="127"/>
    </location>
</feature>
<keyword evidence="3" id="KW-1003">Cell membrane</keyword>
<dbReference type="SUPFAM" id="SSF103473">
    <property type="entry name" value="MFS general substrate transporter"/>
    <property type="match status" value="2"/>
</dbReference>
<evidence type="ECO:0000256" key="2">
    <source>
        <dbReference type="ARBA" id="ARBA00022448"/>
    </source>
</evidence>
<dbReference type="Gene3D" id="1.20.1250.20">
    <property type="entry name" value="MFS general substrate transporter like domains"/>
    <property type="match status" value="2"/>
</dbReference>
<evidence type="ECO:0000313" key="10">
    <source>
        <dbReference type="Proteomes" id="UP000245368"/>
    </source>
</evidence>
<dbReference type="PRINTS" id="PR01035">
    <property type="entry name" value="TCRTETA"/>
</dbReference>
<dbReference type="PROSITE" id="PS50850">
    <property type="entry name" value="MFS"/>
    <property type="match status" value="1"/>
</dbReference>
<feature type="transmembrane region" description="Helical" evidence="7">
    <location>
        <begin position="71"/>
        <end position="94"/>
    </location>
</feature>
<evidence type="ECO:0000313" key="9">
    <source>
        <dbReference type="EMBL" id="AWN24671.1"/>
    </source>
</evidence>
<evidence type="ECO:0000256" key="7">
    <source>
        <dbReference type="SAM" id="Phobius"/>
    </source>
</evidence>
<dbReference type="KEGG" id="dez:DKM44_12600"/>
<feature type="domain" description="Major facilitator superfamily (MFS) profile" evidence="8">
    <location>
        <begin position="68"/>
        <end position="455"/>
    </location>
</feature>
<keyword evidence="2" id="KW-0813">Transport</keyword>
<name>A0A2Z3JME1_9DEIO</name>
<dbReference type="GO" id="GO:0022857">
    <property type="term" value="F:transmembrane transporter activity"/>
    <property type="evidence" value="ECO:0007669"/>
    <property type="project" value="InterPro"/>
</dbReference>
<gene>
    <name evidence="9" type="ORF">DKM44_12600</name>
</gene>
<evidence type="ECO:0000256" key="3">
    <source>
        <dbReference type="ARBA" id="ARBA00022475"/>
    </source>
</evidence>
<dbReference type="Pfam" id="PF07690">
    <property type="entry name" value="MFS_1"/>
    <property type="match status" value="2"/>
</dbReference>
<dbReference type="EMBL" id="CP029494">
    <property type="protein sequence ID" value="AWN24671.1"/>
    <property type="molecule type" value="Genomic_DNA"/>
</dbReference>
<feature type="transmembrane region" description="Helical" evidence="7">
    <location>
        <begin position="270"/>
        <end position="291"/>
    </location>
</feature>
<dbReference type="PANTHER" id="PTHR43414">
    <property type="entry name" value="MULTIDRUG RESISTANCE PROTEIN MDTG"/>
    <property type="match status" value="1"/>
</dbReference>
<feature type="transmembrane region" description="Helical" evidence="7">
    <location>
        <begin position="164"/>
        <end position="185"/>
    </location>
</feature>
<feature type="transmembrane region" description="Helical" evidence="7">
    <location>
        <begin position="197"/>
        <end position="218"/>
    </location>
</feature>
<feature type="transmembrane region" description="Helical" evidence="7">
    <location>
        <begin position="373"/>
        <end position="394"/>
    </location>
</feature>
<protein>
    <submittedName>
        <fullName evidence="9">MFS transporter</fullName>
    </submittedName>
</protein>
<feature type="transmembrane region" description="Helical" evidence="7">
    <location>
        <begin position="139"/>
        <end position="158"/>
    </location>
</feature>
<comment type="subcellular location">
    <subcellularLocation>
        <location evidence="1">Cell membrane</location>
        <topology evidence="1">Multi-pass membrane protein</topology>
    </subcellularLocation>
</comment>
<keyword evidence="4 7" id="KW-0812">Transmembrane</keyword>
<keyword evidence="5 7" id="KW-1133">Transmembrane helix</keyword>
<sequence>MATMPSSEACSMALAMAAVEKGTGDDRGMETLQYSGWRCHRKIHARRPAGGMMPAVRRVPAHGSWQRTRGVMVASQFITQLAFTLGLPFLPLYLQQLGVHDPQRAALWAGASATFSGLAMALMAPIWGRLADRVGRKAMVLRATFAGVLVVGGMALVQGPVALLALRLLQGLLTGTVSASNTLVADSVPKNKLGSSMALMQTAVFAGAAGGPLIGGVIADRFGYRWPFGATAALLLLSGLLVLLGSREEFKPQARTQPSRSERRARTRQIWLLLGPIIVVNFLDQLAGSVVGPVLPLVIAHLAGGQQSGVATLTGTILGSVAVSASIGALIAGRLTGRWPPPQVVAACAGGAAVFALLQGLASSVLLLGVFRVIMGLFIGGTLPAANVLLGNLVPPQDRGVAFGLTASATSLGFAAGPLLGALLVHVGLRAPFLLTSGLLALECLWMVWSSRRLNSASG</sequence>
<evidence type="ECO:0000256" key="6">
    <source>
        <dbReference type="ARBA" id="ARBA00023136"/>
    </source>
</evidence>
<dbReference type="GO" id="GO:0005886">
    <property type="term" value="C:plasma membrane"/>
    <property type="evidence" value="ECO:0007669"/>
    <property type="project" value="UniProtKB-SubCell"/>
</dbReference>
<evidence type="ECO:0000256" key="5">
    <source>
        <dbReference type="ARBA" id="ARBA00022989"/>
    </source>
</evidence>
<dbReference type="InterPro" id="IPR011701">
    <property type="entry name" value="MFS"/>
</dbReference>
<accession>A0A2Z3JME1</accession>
<dbReference type="InterPro" id="IPR036259">
    <property type="entry name" value="MFS_trans_sf"/>
</dbReference>
<keyword evidence="10" id="KW-1185">Reference proteome</keyword>
<dbReference type="InterPro" id="IPR020846">
    <property type="entry name" value="MFS_dom"/>
</dbReference>
<dbReference type="InterPro" id="IPR001958">
    <property type="entry name" value="Tet-R_TetA/multi-R_MdtG-like"/>
</dbReference>
<feature type="transmembrane region" description="Helical" evidence="7">
    <location>
        <begin position="401"/>
        <end position="425"/>
    </location>
</feature>
<dbReference type="AlphaFoldDB" id="A0A2Z3JME1"/>
<feature type="transmembrane region" description="Helical" evidence="7">
    <location>
        <begin position="344"/>
        <end position="367"/>
    </location>
</feature>
<feature type="transmembrane region" description="Helical" evidence="7">
    <location>
        <begin position="431"/>
        <end position="449"/>
    </location>
</feature>
<feature type="transmembrane region" description="Helical" evidence="7">
    <location>
        <begin position="311"/>
        <end position="332"/>
    </location>
</feature>
<feature type="transmembrane region" description="Helical" evidence="7">
    <location>
        <begin position="224"/>
        <end position="245"/>
    </location>
</feature>
<evidence type="ECO:0000256" key="1">
    <source>
        <dbReference type="ARBA" id="ARBA00004651"/>
    </source>
</evidence>
<reference evidence="9 10" key="1">
    <citation type="submission" date="2018-05" db="EMBL/GenBank/DDBJ databases">
        <title>Complete Genome Sequence of Deinococcus sp. strain 17bor-2.</title>
        <authorList>
            <person name="Srinivasan S."/>
        </authorList>
    </citation>
    <scope>NUCLEOTIDE SEQUENCE [LARGE SCALE GENOMIC DNA]</scope>
    <source>
        <strain evidence="9 10">17bor-2</strain>
    </source>
</reference>
<evidence type="ECO:0000259" key="8">
    <source>
        <dbReference type="PROSITE" id="PS50850"/>
    </source>
</evidence>